<keyword evidence="1" id="KW-1133">Transmembrane helix</keyword>
<keyword evidence="1" id="KW-0472">Membrane</keyword>
<protein>
    <submittedName>
        <fullName evidence="2">Uncharacterized protein</fullName>
    </submittedName>
</protein>
<evidence type="ECO:0000256" key="1">
    <source>
        <dbReference type="SAM" id="Phobius"/>
    </source>
</evidence>
<name>A0A3Q9FRP0_9BACT</name>
<dbReference type="EMBL" id="CP034563">
    <property type="protein sequence ID" value="AZQ64827.1"/>
    <property type="molecule type" value="Genomic_DNA"/>
</dbReference>
<proteinExistence type="predicted"/>
<dbReference type="KEGG" id="fll:EI427_21620"/>
<reference evidence="2 3" key="1">
    <citation type="submission" date="2018-12" db="EMBL/GenBank/DDBJ databases">
        <title>Flammeovirga pectinis sp. nov., isolated from the gut of the Korean scallop, Patinopecten yessoensis.</title>
        <authorList>
            <person name="Bae J.-W."/>
            <person name="Jeong Y.-S."/>
            <person name="Kang W."/>
        </authorList>
    </citation>
    <scope>NUCLEOTIDE SEQUENCE [LARGE SCALE GENOMIC DNA]</scope>
    <source>
        <strain evidence="2 3">L12M1</strain>
    </source>
</reference>
<accession>A0A3Q9FRP0</accession>
<keyword evidence="3" id="KW-1185">Reference proteome</keyword>
<dbReference type="Proteomes" id="UP000267268">
    <property type="component" value="Chromosome 2"/>
</dbReference>
<evidence type="ECO:0000313" key="3">
    <source>
        <dbReference type="Proteomes" id="UP000267268"/>
    </source>
</evidence>
<organism evidence="2 3">
    <name type="scientific">Flammeovirga pectinis</name>
    <dbReference type="NCBI Taxonomy" id="2494373"/>
    <lineage>
        <taxon>Bacteria</taxon>
        <taxon>Pseudomonadati</taxon>
        <taxon>Bacteroidota</taxon>
        <taxon>Cytophagia</taxon>
        <taxon>Cytophagales</taxon>
        <taxon>Flammeovirgaceae</taxon>
        <taxon>Flammeovirga</taxon>
    </lineage>
</organism>
<keyword evidence="1" id="KW-0812">Transmembrane</keyword>
<dbReference type="RefSeq" id="WP_126618928.1">
    <property type="nucleotide sequence ID" value="NZ_CP034563.1"/>
</dbReference>
<feature type="transmembrane region" description="Helical" evidence="1">
    <location>
        <begin position="6"/>
        <end position="26"/>
    </location>
</feature>
<sequence>MKKNKIQRGIIYFIILSVIVFILYLLKIKSERHLIKFEKSYSGLFIKNELNVNYIDSIKVYNFFWDKYAVKLLHSDQQKIIIRTKISQRDIVDISNLSLIIINNDDTLKMNYYKHEKNISGEYIISWINYNEIELFDFYSCDVSMLGASKLYHFIKNSRIVTSENIAIGLDQNTVLQSNIRSCYLMKIDETIGYNLIYGLLYNKNKCVELVEVSEFD</sequence>
<gene>
    <name evidence="2" type="ORF">EI427_21620</name>
</gene>
<dbReference type="AlphaFoldDB" id="A0A3Q9FRP0"/>
<evidence type="ECO:0000313" key="2">
    <source>
        <dbReference type="EMBL" id="AZQ64827.1"/>
    </source>
</evidence>